<proteinExistence type="predicted"/>
<reference evidence="1 2" key="2">
    <citation type="journal article" date="2022" name="Mol. Ecol. Resour.">
        <title>The genomes of chicory, endive, great burdock and yacon provide insights into Asteraceae paleo-polyploidization history and plant inulin production.</title>
        <authorList>
            <person name="Fan W."/>
            <person name="Wang S."/>
            <person name="Wang H."/>
            <person name="Wang A."/>
            <person name="Jiang F."/>
            <person name="Liu H."/>
            <person name="Zhao H."/>
            <person name="Xu D."/>
            <person name="Zhang Y."/>
        </authorList>
    </citation>
    <scope>NUCLEOTIDE SEQUENCE [LARGE SCALE GENOMIC DNA]</scope>
    <source>
        <strain evidence="2">cv. Niubang</strain>
    </source>
</reference>
<name>A0ACB8ZH94_ARCLA</name>
<dbReference type="Proteomes" id="UP001055879">
    <property type="component" value="Linkage Group LG10"/>
</dbReference>
<evidence type="ECO:0000313" key="2">
    <source>
        <dbReference type="Proteomes" id="UP001055879"/>
    </source>
</evidence>
<reference evidence="2" key="1">
    <citation type="journal article" date="2022" name="Mol. Ecol. Resour.">
        <title>The genomes of chicory, endive, great burdock and yacon provide insights into Asteraceae palaeo-polyploidization history and plant inulin production.</title>
        <authorList>
            <person name="Fan W."/>
            <person name="Wang S."/>
            <person name="Wang H."/>
            <person name="Wang A."/>
            <person name="Jiang F."/>
            <person name="Liu H."/>
            <person name="Zhao H."/>
            <person name="Xu D."/>
            <person name="Zhang Y."/>
        </authorList>
    </citation>
    <scope>NUCLEOTIDE SEQUENCE [LARGE SCALE GENOMIC DNA]</scope>
    <source>
        <strain evidence="2">cv. Niubang</strain>
    </source>
</reference>
<organism evidence="1 2">
    <name type="scientific">Arctium lappa</name>
    <name type="common">Greater burdock</name>
    <name type="synonym">Lappa major</name>
    <dbReference type="NCBI Taxonomy" id="4217"/>
    <lineage>
        <taxon>Eukaryota</taxon>
        <taxon>Viridiplantae</taxon>
        <taxon>Streptophyta</taxon>
        <taxon>Embryophyta</taxon>
        <taxon>Tracheophyta</taxon>
        <taxon>Spermatophyta</taxon>
        <taxon>Magnoliopsida</taxon>
        <taxon>eudicotyledons</taxon>
        <taxon>Gunneridae</taxon>
        <taxon>Pentapetalae</taxon>
        <taxon>asterids</taxon>
        <taxon>campanulids</taxon>
        <taxon>Asterales</taxon>
        <taxon>Asteraceae</taxon>
        <taxon>Carduoideae</taxon>
        <taxon>Cardueae</taxon>
        <taxon>Arctiinae</taxon>
        <taxon>Arctium</taxon>
    </lineage>
</organism>
<accession>A0ACB8ZH94</accession>
<keyword evidence="2" id="KW-1185">Reference proteome</keyword>
<comment type="caution">
    <text evidence="1">The sequence shown here is derived from an EMBL/GenBank/DDBJ whole genome shotgun (WGS) entry which is preliminary data.</text>
</comment>
<gene>
    <name evidence="1" type="ORF">L6452_29591</name>
</gene>
<evidence type="ECO:0000313" key="1">
    <source>
        <dbReference type="EMBL" id="KAI3696942.1"/>
    </source>
</evidence>
<protein>
    <submittedName>
        <fullName evidence="1">Uncharacterized protein</fullName>
    </submittedName>
</protein>
<sequence length="109" mass="12630">MEIRTIASPTCVWRGKNVLKPGPGKRHCNYRNEVYHKQIGLRMFQQITEKDHLALMMELLGKKLRKKTDAREFAEFLNPILDFAPDKQPTAQQCLRHPWLSQAATKTVA</sequence>
<dbReference type="EMBL" id="CM042056">
    <property type="protein sequence ID" value="KAI3696942.1"/>
    <property type="molecule type" value="Genomic_DNA"/>
</dbReference>